<dbReference type="AlphaFoldDB" id="A0A4Z2EIH3"/>
<name>A0A4Z2EIH3_9TELE</name>
<accession>A0A4Z2EIH3</accession>
<gene>
    <name evidence="2" type="ORF">EYF80_061492</name>
</gene>
<comment type="caution">
    <text evidence="2">The sequence shown here is derived from an EMBL/GenBank/DDBJ whole genome shotgun (WGS) entry which is preliminary data.</text>
</comment>
<evidence type="ECO:0000313" key="2">
    <source>
        <dbReference type="EMBL" id="TNN28360.1"/>
    </source>
</evidence>
<dbReference type="EMBL" id="SRLO01006977">
    <property type="protein sequence ID" value="TNN28360.1"/>
    <property type="molecule type" value="Genomic_DNA"/>
</dbReference>
<keyword evidence="3" id="KW-1185">Reference proteome</keyword>
<evidence type="ECO:0000313" key="3">
    <source>
        <dbReference type="Proteomes" id="UP000314294"/>
    </source>
</evidence>
<feature type="region of interest" description="Disordered" evidence="1">
    <location>
        <begin position="34"/>
        <end position="91"/>
    </location>
</feature>
<protein>
    <submittedName>
        <fullName evidence="2">Uncharacterized protein</fullName>
    </submittedName>
</protein>
<reference evidence="2 3" key="1">
    <citation type="submission" date="2019-03" db="EMBL/GenBank/DDBJ databases">
        <title>First draft genome of Liparis tanakae, snailfish: a comprehensive survey of snailfish specific genes.</title>
        <authorList>
            <person name="Kim W."/>
            <person name="Song I."/>
            <person name="Jeong J.-H."/>
            <person name="Kim D."/>
            <person name="Kim S."/>
            <person name="Ryu S."/>
            <person name="Song J.Y."/>
            <person name="Lee S.K."/>
        </authorList>
    </citation>
    <scope>NUCLEOTIDE SEQUENCE [LARGE SCALE GENOMIC DNA]</scope>
    <source>
        <tissue evidence="2">Muscle</tissue>
    </source>
</reference>
<sequence length="121" mass="12878">MIHRQLVLSQVRDALSVLLSRCSVMYGTALPVAAARPSPRSPPCVAPSSRGGPCAPTPEEAAPVRPRASPFSRGDATLTGSRTRARRGCNARAPESEDVPITCLYHNIHILFSCSANVTLK</sequence>
<proteinExistence type="predicted"/>
<evidence type="ECO:0000256" key="1">
    <source>
        <dbReference type="SAM" id="MobiDB-lite"/>
    </source>
</evidence>
<organism evidence="2 3">
    <name type="scientific">Liparis tanakae</name>
    <name type="common">Tanaka's snailfish</name>
    <dbReference type="NCBI Taxonomy" id="230148"/>
    <lineage>
        <taxon>Eukaryota</taxon>
        <taxon>Metazoa</taxon>
        <taxon>Chordata</taxon>
        <taxon>Craniata</taxon>
        <taxon>Vertebrata</taxon>
        <taxon>Euteleostomi</taxon>
        <taxon>Actinopterygii</taxon>
        <taxon>Neopterygii</taxon>
        <taxon>Teleostei</taxon>
        <taxon>Neoteleostei</taxon>
        <taxon>Acanthomorphata</taxon>
        <taxon>Eupercaria</taxon>
        <taxon>Perciformes</taxon>
        <taxon>Cottioidei</taxon>
        <taxon>Cottales</taxon>
        <taxon>Liparidae</taxon>
        <taxon>Liparis</taxon>
    </lineage>
</organism>
<dbReference type="Proteomes" id="UP000314294">
    <property type="component" value="Unassembled WGS sequence"/>
</dbReference>